<evidence type="ECO:0000313" key="3">
    <source>
        <dbReference type="Proteomes" id="UP000623967"/>
    </source>
</evidence>
<comment type="caution">
    <text evidence="2">The sequence shown here is derived from an EMBL/GenBank/DDBJ whole genome shotgun (WGS) entry which is preliminary data.</text>
</comment>
<organism evidence="2 3">
    <name type="scientific">Neobacillus paridis</name>
    <dbReference type="NCBI Taxonomy" id="2803862"/>
    <lineage>
        <taxon>Bacteria</taxon>
        <taxon>Bacillati</taxon>
        <taxon>Bacillota</taxon>
        <taxon>Bacilli</taxon>
        <taxon>Bacillales</taxon>
        <taxon>Bacillaceae</taxon>
        <taxon>Neobacillus</taxon>
    </lineage>
</organism>
<reference evidence="2 3" key="1">
    <citation type="submission" date="2021-01" db="EMBL/GenBank/DDBJ databases">
        <title>Genome public.</title>
        <authorList>
            <person name="Liu C."/>
            <person name="Sun Q."/>
        </authorList>
    </citation>
    <scope>NUCLEOTIDE SEQUENCE [LARGE SCALE GENOMIC DNA]</scope>
    <source>
        <strain evidence="2 3">YIM B02564</strain>
    </source>
</reference>
<evidence type="ECO:0000256" key="1">
    <source>
        <dbReference type="SAM" id="MobiDB-lite"/>
    </source>
</evidence>
<accession>A0ABS1TPD6</accession>
<name>A0ABS1TPD6_9BACI</name>
<keyword evidence="3" id="KW-1185">Reference proteome</keyword>
<protein>
    <submittedName>
        <fullName evidence="2">Uncharacterized protein</fullName>
    </submittedName>
</protein>
<proteinExistence type="predicted"/>
<evidence type="ECO:0000313" key="2">
    <source>
        <dbReference type="EMBL" id="MBL4952453.1"/>
    </source>
</evidence>
<dbReference type="EMBL" id="JAESWB010000168">
    <property type="protein sequence ID" value="MBL4952453.1"/>
    <property type="molecule type" value="Genomic_DNA"/>
</dbReference>
<feature type="region of interest" description="Disordered" evidence="1">
    <location>
        <begin position="180"/>
        <end position="214"/>
    </location>
</feature>
<dbReference type="RefSeq" id="WP_202653719.1">
    <property type="nucleotide sequence ID" value="NZ_JAESWB010000168.1"/>
</dbReference>
<dbReference type="Proteomes" id="UP000623967">
    <property type="component" value="Unassembled WGS sequence"/>
</dbReference>
<sequence>MKQKKNPIKFVIIIIFAFSWLVIPPKNSLAVNSVVIGFIIEASRMEGTIQGLELVTGETINETDRPMLEMNFVNLKAEGLKIKKLVQIGGSTLTTNIGSEGNVQFKSLKVKVTNATFDNDTYKPENGNIGLKNVKLLAHSITTGEAALPQFQLTFNQGGNVELEPKSEQELKEMEALLKNLLKPNENGKDPDSQTGNGANKPVVQDNASQSEQP</sequence>
<gene>
    <name evidence="2" type="ORF">JK635_09550</name>
</gene>